<organism evidence="2 3">
    <name type="scientific">Crenichthys baileyi</name>
    <name type="common">White River springfish</name>
    <dbReference type="NCBI Taxonomy" id="28760"/>
    <lineage>
        <taxon>Eukaryota</taxon>
        <taxon>Metazoa</taxon>
        <taxon>Chordata</taxon>
        <taxon>Craniata</taxon>
        <taxon>Vertebrata</taxon>
        <taxon>Euteleostomi</taxon>
        <taxon>Actinopterygii</taxon>
        <taxon>Neopterygii</taxon>
        <taxon>Teleostei</taxon>
        <taxon>Neoteleostei</taxon>
        <taxon>Acanthomorphata</taxon>
        <taxon>Ovalentaria</taxon>
        <taxon>Atherinomorphae</taxon>
        <taxon>Cyprinodontiformes</taxon>
        <taxon>Goodeidae</taxon>
        <taxon>Crenichthys</taxon>
    </lineage>
</organism>
<evidence type="ECO:0000313" key="3">
    <source>
        <dbReference type="Proteomes" id="UP001311232"/>
    </source>
</evidence>
<dbReference type="EMBL" id="JAHHUM010002538">
    <property type="protein sequence ID" value="KAK5603226.1"/>
    <property type="molecule type" value="Genomic_DNA"/>
</dbReference>
<dbReference type="Proteomes" id="UP001311232">
    <property type="component" value="Unassembled WGS sequence"/>
</dbReference>
<proteinExistence type="predicted"/>
<feature type="compositionally biased region" description="Basic residues" evidence="1">
    <location>
        <begin position="33"/>
        <end position="42"/>
    </location>
</feature>
<gene>
    <name evidence="2" type="ORF">CRENBAI_012190</name>
</gene>
<keyword evidence="3" id="KW-1185">Reference proteome</keyword>
<feature type="compositionally biased region" description="Basic and acidic residues" evidence="1">
    <location>
        <begin position="67"/>
        <end position="83"/>
    </location>
</feature>
<name>A0AAV9R0E6_9TELE</name>
<feature type="region of interest" description="Disordered" evidence="1">
    <location>
        <begin position="24"/>
        <end position="119"/>
    </location>
</feature>
<evidence type="ECO:0000313" key="2">
    <source>
        <dbReference type="EMBL" id="KAK5603226.1"/>
    </source>
</evidence>
<reference evidence="2 3" key="1">
    <citation type="submission" date="2021-06" db="EMBL/GenBank/DDBJ databases">
        <authorList>
            <person name="Palmer J.M."/>
        </authorList>
    </citation>
    <scope>NUCLEOTIDE SEQUENCE [LARGE SCALE GENOMIC DNA]</scope>
    <source>
        <strain evidence="2 3">MEX-2019</strain>
        <tissue evidence="2">Muscle</tissue>
    </source>
</reference>
<accession>A0AAV9R0E6</accession>
<dbReference type="AlphaFoldDB" id="A0AAV9R0E6"/>
<feature type="compositionally biased region" description="Acidic residues" evidence="1">
    <location>
        <begin position="48"/>
        <end position="60"/>
    </location>
</feature>
<evidence type="ECO:0000256" key="1">
    <source>
        <dbReference type="SAM" id="MobiDB-lite"/>
    </source>
</evidence>
<feature type="compositionally biased region" description="Polar residues" evidence="1">
    <location>
        <begin position="99"/>
        <end position="116"/>
    </location>
</feature>
<protein>
    <submittedName>
        <fullName evidence="2">Uncharacterized protein</fullName>
    </submittedName>
</protein>
<sequence>MSQFMNSGRKSRILYRDMLLPCDSLPREAPVQPKKKRRKVLHHAGLEQLEDEDDDADEYYPESIVPEMDHKQGETAVKEREESGTYNEEQMEDDATELPPSSRSSGRGTNDLNGLTGSPKFLHMRDLAHQFVTT</sequence>
<comment type="caution">
    <text evidence="2">The sequence shown here is derived from an EMBL/GenBank/DDBJ whole genome shotgun (WGS) entry which is preliminary data.</text>
</comment>